<sequence>MQESQHSKNSKENLFMRDHLAAQRTILANERTFLSYIRTALTLLVAGVSFIQFFGSVVIQALGWILIPLGIFTLVKGIKSFRKMARKIEEEEK</sequence>
<evidence type="ECO:0000256" key="5">
    <source>
        <dbReference type="SAM" id="Phobius"/>
    </source>
</evidence>
<feature type="transmembrane region" description="Helical" evidence="5">
    <location>
        <begin position="61"/>
        <end position="78"/>
    </location>
</feature>
<evidence type="ECO:0000313" key="7">
    <source>
        <dbReference type="EMBL" id="VAX34276.1"/>
    </source>
</evidence>
<gene>
    <name evidence="7" type="ORF">MNBD_NITROSPIRAE03-1646</name>
</gene>
<dbReference type="Pfam" id="PF02656">
    <property type="entry name" value="DUF202"/>
    <property type="match status" value="1"/>
</dbReference>
<evidence type="ECO:0000256" key="3">
    <source>
        <dbReference type="ARBA" id="ARBA00022989"/>
    </source>
</evidence>
<evidence type="ECO:0000259" key="6">
    <source>
        <dbReference type="Pfam" id="PF02656"/>
    </source>
</evidence>
<comment type="subcellular location">
    <subcellularLocation>
        <location evidence="1">Endomembrane system</location>
        <topology evidence="1">Multi-pass membrane protein</topology>
    </subcellularLocation>
</comment>
<keyword evidence="2 5" id="KW-0812">Transmembrane</keyword>
<dbReference type="GO" id="GO:0012505">
    <property type="term" value="C:endomembrane system"/>
    <property type="evidence" value="ECO:0007669"/>
    <property type="project" value="UniProtKB-SubCell"/>
</dbReference>
<proteinExistence type="predicted"/>
<feature type="domain" description="DUF202" evidence="6">
    <location>
        <begin position="24"/>
        <end position="86"/>
    </location>
</feature>
<accession>A0A3B1CUJ3</accession>
<organism evidence="7">
    <name type="scientific">hydrothermal vent metagenome</name>
    <dbReference type="NCBI Taxonomy" id="652676"/>
    <lineage>
        <taxon>unclassified sequences</taxon>
        <taxon>metagenomes</taxon>
        <taxon>ecological metagenomes</taxon>
    </lineage>
</organism>
<protein>
    <recommendedName>
        <fullName evidence="6">DUF202 domain-containing protein</fullName>
    </recommendedName>
</protein>
<keyword evidence="4 5" id="KW-0472">Membrane</keyword>
<name>A0A3B1CUJ3_9ZZZZ</name>
<feature type="transmembrane region" description="Helical" evidence="5">
    <location>
        <begin position="33"/>
        <end position="55"/>
    </location>
</feature>
<evidence type="ECO:0000256" key="4">
    <source>
        <dbReference type="ARBA" id="ARBA00023136"/>
    </source>
</evidence>
<dbReference type="AlphaFoldDB" id="A0A3B1CUJ3"/>
<reference evidence="7" key="1">
    <citation type="submission" date="2018-06" db="EMBL/GenBank/DDBJ databases">
        <authorList>
            <person name="Zhirakovskaya E."/>
        </authorList>
    </citation>
    <scope>NUCLEOTIDE SEQUENCE</scope>
</reference>
<dbReference type="InterPro" id="IPR003807">
    <property type="entry name" value="DUF202"/>
</dbReference>
<evidence type="ECO:0000256" key="1">
    <source>
        <dbReference type="ARBA" id="ARBA00004127"/>
    </source>
</evidence>
<dbReference type="EMBL" id="UOGI01000283">
    <property type="protein sequence ID" value="VAX34276.1"/>
    <property type="molecule type" value="Genomic_DNA"/>
</dbReference>
<evidence type="ECO:0000256" key="2">
    <source>
        <dbReference type="ARBA" id="ARBA00022692"/>
    </source>
</evidence>
<keyword evidence="3 5" id="KW-1133">Transmembrane helix</keyword>